<evidence type="ECO:0000256" key="1">
    <source>
        <dbReference type="SAM" id="MobiDB-lite"/>
    </source>
</evidence>
<evidence type="ECO:0000259" key="3">
    <source>
        <dbReference type="Pfam" id="PF07486"/>
    </source>
</evidence>
<dbReference type="Pfam" id="PF07486">
    <property type="entry name" value="Hydrolase_2"/>
    <property type="match status" value="1"/>
</dbReference>
<accession>A0A1I3PQ32</accession>
<evidence type="ECO:0000256" key="2">
    <source>
        <dbReference type="SAM" id="SignalP"/>
    </source>
</evidence>
<dbReference type="OrthoDB" id="9785345at2"/>
<dbReference type="InterPro" id="IPR011105">
    <property type="entry name" value="Cell_wall_hydrolase_SleB"/>
</dbReference>
<dbReference type="Gene3D" id="1.10.10.2520">
    <property type="entry name" value="Cell wall hydrolase SleB, domain 1"/>
    <property type="match status" value="1"/>
</dbReference>
<dbReference type="PROSITE" id="PS51257">
    <property type="entry name" value="PROKAR_LIPOPROTEIN"/>
    <property type="match status" value="1"/>
</dbReference>
<evidence type="ECO:0000313" key="4">
    <source>
        <dbReference type="EMBL" id="SFJ23602.1"/>
    </source>
</evidence>
<evidence type="ECO:0000313" key="5">
    <source>
        <dbReference type="Proteomes" id="UP000199377"/>
    </source>
</evidence>
<dbReference type="EMBL" id="FOQH01000019">
    <property type="protein sequence ID" value="SFJ23602.1"/>
    <property type="molecule type" value="Genomic_DNA"/>
</dbReference>
<keyword evidence="4" id="KW-0378">Hydrolase</keyword>
<proteinExistence type="predicted"/>
<keyword evidence="5" id="KW-1185">Reference proteome</keyword>
<organism evidence="4 5">
    <name type="scientific">Albimonas pacifica</name>
    <dbReference type="NCBI Taxonomy" id="1114924"/>
    <lineage>
        <taxon>Bacteria</taxon>
        <taxon>Pseudomonadati</taxon>
        <taxon>Pseudomonadota</taxon>
        <taxon>Alphaproteobacteria</taxon>
        <taxon>Rhodobacterales</taxon>
        <taxon>Paracoccaceae</taxon>
        <taxon>Albimonas</taxon>
    </lineage>
</organism>
<dbReference type="RefSeq" id="WP_092866003.1">
    <property type="nucleotide sequence ID" value="NZ_FOQH01000019.1"/>
</dbReference>
<reference evidence="4 5" key="1">
    <citation type="submission" date="2016-10" db="EMBL/GenBank/DDBJ databases">
        <authorList>
            <person name="de Groot N.N."/>
        </authorList>
    </citation>
    <scope>NUCLEOTIDE SEQUENCE [LARGE SCALE GENOMIC DNA]</scope>
    <source>
        <strain evidence="4 5">CGMCC 1.11030</strain>
    </source>
</reference>
<dbReference type="Proteomes" id="UP000199377">
    <property type="component" value="Unassembled WGS sequence"/>
</dbReference>
<feature type="region of interest" description="Disordered" evidence="1">
    <location>
        <begin position="26"/>
        <end position="48"/>
    </location>
</feature>
<feature type="chain" id="PRO_5011630073" evidence="2">
    <location>
        <begin position="22"/>
        <end position="213"/>
    </location>
</feature>
<dbReference type="AlphaFoldDB" id="A0A1I3PQ32"/>
<dbReference type="InterPro" id="IPR042047">
    <property type="entry name" value="SleB_dom1"/>
</dbReference>
<protein>
    <submittedName>
        <fullName evidence="4">Cell wall hydrolase CwlJ, involved in spore germination</fullName>
    </submittedName>
</protein>
<feature type="signal peptide" evidence="2">
    <location>
        <begin position="1"/>
        <end position="21"/>
    </location>
</feature>
<feature type="domain" description="Cell wall hydrolase SleB" evidence="3">
    <location>
        <begin position="105"/>
        <end position="210"/>
    </location>
</feature>
<dbReference type="Gene3D" id="6.20.240.60">
    <property type="match status" value="1"/>
</dbReference>
<keyword evidence="2" id="KW-0732">Signal</keyword>
<dbReference type="GO" id="GO:0016787">
    <property type="term" value="F:hydrolase activity"/>
    <property type="evidence" value="ECO:0007669"/>
    <property type="project" value="UniProtKB-KW"/>
</dbReference>
<sequence length="213" mass="22899">MTPRLPALAAAALLAAGCAVSPDAPPRMALEQGEPHAAKPVAHARTGHRAAIETADANEGARRRDWPVTAATLPVAPQPGAPDAPLEDPLTCLARTVYFESRGRGDREQTAVAWVVLNRAEAEGYPDDVCAVVKQGGSARPCQFSWFCDGRPDEAGHAREYAQSLNVAQKVLSGEVEDPTGGATMFHNRTVRPSWTRRARLMAEIGAHFFWKL</sequence>
<name>A0A1I3PQ32_9RHOB</name>
<gene>
    <name evidence="4" type="ORF">SAMN05216258_11925</name>
</gene>